<proteinExistence type="predicted"/>
<protein>
    <submittedName>
        <fullName evidence="1">Uncharacterized protein</fullName>
    </submittedName>
</protein>
<accession>A0ACB9HC38</accession>
<reference evidence="2" key="1">
    <citation type="journal article" date="2022" name="Mol. Ecol. Resour.">
        <title>The genomes of chicory, endive, great burdock and yacon provide insights into Asteraceae palaeo-polyploidization history and plant inulin production.</title>
        <authorList>
            <person name="Fan W."/>
            <person name="Wang S."/>
            <person name="Wang H."/>
            <person name="Wang A."/>
            <person name="Jiang F."/>
            <person name="Liu H."/>
            <person name="Zhao H."/>
            <person name="Xu D."/>
            <person name="Zhang Y."/>
        </authorList>
    </citation>
    <scope>NUCLEOTIDE SEQUENCE [LARGE SCALE GENOMIC DNA]</scope>
    <source>
        <strain evidence="2">cv. Punajuju</strain>
    </source>
</reference>
<sequence length="749" mass="84620">MVKKDSRSSEEEFSGEEQSEKTSDEEVEEWSDDSISLENSPEVESNYHAREGIIRLINDEIQNSKTKDRQLVLLQNGQNVFKETSGGENQTFKNQIEKGDSPSFSCVGLADEDNNGPVEEGIYKTDFNQTQLDDRDDDKSTEHDRKIKKDRRDPIVETIPEKGDLGGLSDKMKFLLCKDTPLGKKLEVCDTPKLHKEEKRTGAGFYKGTSIKWEKIITRSQSKQLLNKEVNFMRYSRDNQREDSDDLSNEVSQRLEEVGDLCGFKISRGKGNSQKNQQSGGKQGLELLNTHHHKSTPKSIVTPKSINATRSSTTPRNRHHPPPMLNHGTPPPITRSAYHYLSVHVSSEVTGCKLIRKENSSYGFVDYFDRRYAALAIVTLNGKHLFGQPIKVNWAYASSQREDTSGHFNIFVGDLSPEITDAMLFSFFSVYSTCFDARVMWDQKTGRSRRFGFVSFRNQQDAKDQGNIARWRKKEGDKIEVGDIISEIETDKGTLEFECIEEGYLAKIITPEGSKGVQVGQPIAITVEDPANVEKMKSSIRIFMSDSSSINPLTLCPAVNGRQKFKPGCFKAIFIIWLNAKFMGLSTITISTIAISTITIPTIAISSTTSGQPYAVPSPYESYPDQAPAVKRKLERKYSKIDDNYYNLEQVTDALARAGWSPQMSFHRRSLHHIGVDMNPYEEAISITGRTLSDQSLAQERLMKNLQQMEMETQIGRLMHILVQETSTSFVCDVNLRYKYMAIVLAELC</sequence>
<dbReference type="EMBL" id="CM042009">
    <property type="protein sequence ID" value="KAI3792507.1"/>
    <property type="molecule type" value="Genomic_DNA"/>
</dbReference>
<comment type="caution">
    <text evidence="1">The sequence shown here is derived from an EMBL/GenBank/DDBJ whole genome shotgun (WGS) entry which is preliminary data.</text>
</comment>
<evidence type="ECO:0000313" key="1">
    <source>
        <dbReference type="EMBL" id="KAI3792507.1"/>
    </source>
</evidence>
<gene>
    <name evidence="1" type="ORF">L2E82_06389</name>
</gene>
<evidence type="ECO:0000313" key="2">
    <source>
        <dbReference type="Proteomes" id="UP001055811"/>
    </source>
</evidence>
<keyword evidence="2" id="KW-1185">Reference proteome</keyword>
<organism evidence="1 2">
    <name type="scientific">Cichorium intybus</name>
    <name type="common">Chicory</name>
    <dbReference type="NCBI Taxonomy" id="13427"/>
    <lineage>
        <taxon>Eukaryota</taxon>
        <taxon>Viridiplantae</taxon>
        <taxon>Streptophyta</taxon>
        <taxon>Embryophyta</taxon>
        <taxon>Tracheophyta</taxon>
        <taxon>Spermatophyta</taxon>
        <taxon>Magnoliopsida</taxon>
        <taxon>eudicotyledons</taxon>
        <taxon>Gunneridae</taxon>
        <taxon>Pentapetalae</taxon>
        <taxon>asterids</taxon>
        <taxon>campanulids</taxon>
        <taxon>Asterales</taxon>
        <taxon>Asteraceae</taxon>
        <taxon>Cichorioideae</taxon>
        <taxon>Cichorieae</taxon>
        <taxon>Cichoriinae</taxon>
        <taxon>Cichorium</taxon>
    </lineage>
</organism>
<name>A0ACB9HC38_CICIN</name>
<reference evidence="1 2" key="2">
    <citation type="journal article" date="2022" name="Mol. Ecol. Resour.">
        <title>The genomes of chicory, endive, great burdock and yacon provide insights into Asteraceae paleo-polyploidization history and plant inulin production.</title>
        <authorList>
            <person name="Fan W."/>
            <person name="Wang S."/>
            <person name="Wang H."/>
            <person name="Wang A."/>
            <person name="Jiang F."/>
            <person name="Liu H."/>
            <person name="Zhao H."/>
            <person name="Xu D."/>
            <person name="Zhang Y."/>
        </authorList>
    </citation>
    <scope>NUCLEOTIDE SEQUENCE [LARGE SCALE GENOMIC DNA]</scope>
    <source>
        <strain evidence="2">cv. Punajuju</strain>
        <tissue evidence="1">Leaves</tissue>
    </source>
</reference>
<dbReference type="Proteomes" id="UP001055811">
    <property type="component" value="Linkage Group LG01"/>
</dbReference>